<reference evidence="2" key="1">
    <citation type="journal article" date="2023" name="Science">
        <title>Genome structures resolve the early diversification of teleost fishes.</title>
        <authorList>
            <person name="Parey E."/>
            <person name="Louis A."/>
            <person name="Montfort J."/>
            <person name="Bouchez O."/>
            <person name="Roques C."/>
            <person name="Iampietro C."/>
            <person name="Lluch J."/>
            <person name="Castinel A."/>
            <person name="Donnadieu C."/>
            <person name="Desvignes T."/>
            <person name="Floi Bucao C."/>
            <person name="Jouanno E."/>
            <person name="Wen M."/>
            <person name="Mejri S."/>
            <person name="Dirks R."/>
            <person name="Jansen H."/>
            <person name="Henkel C."/>
            <person name="Chen W.J."/>
            <person name="Zahm M."/>
            <person name="Cabau C."/>
            <person name="Klopp C."/>
            <person name="Thompson A.W."/>
            <person name="Robinson-Rechavi M."/>
            <person name="Braasch I."/>
            <person name="Lecointre G."/>
            <person name="Bobe J."/>
            <person name="Postlethwait J.H."/>
            <person name="Berthelot C."/>
            <person name="Roest Crollius H."/>
            <person name="Guiguen Y."/>
        </authorList>
    </citation>
    <scope>NUCLEOTIDE SEQUENCE</scope>
    <source>
        <strain evidence="2">WJC10195</strain>
    </source>
</reference>
<name>A0A9Q1GG15_SYNKA</name>
<keyword evidence="3" id="KW-1185">Reference proteome</keyword>
<feature type="region of interest" description="Disordered" evidence="1">
    <location>
        <begin position="30"/>
        <end position="56"/>
    </location>
</feature>
<evidence type="ECO:0000313" key="3">
    <source>
        <dbReference type="Proteomes" id="UP001152622"/>
    </source>
</evidence>
<proteinExistence type="predicted"/>
<comment type="caution">
    <text evidence="2">The sequence shown here is derived from an EMBL/GenBank/DDBJ whole genome shotgun (WGS) entry which is preliminary data.</text>
</comment>
<protein>
    <submittedName>
        <fullName evidence="2">Uncharacterized protein</fullName>
    </submittedName>
</protein>
<dbReference type="Proteomes" id="UP001152622">
    <property type="component" value="Chromosome 1"/>
</dbReference>
<evidence type="ECO:0000256" key="1">
    <source>
        <dbReference type="SAM" id="MobiDB-lite"/>
    </source>
</evidence>
<sequence length="132" mass="14533">MYTGNGPGAEFMWHLTVRGDICSTTTDQLEKTTPRQNEPQAAGNRMAGPAGLRLRRTGRAGRNADLLAGMLIRISDLPPWLFCGREYCSPVEHSHAENHHTAHHPSSRVTKETSHSQSLQGKIQMTALPPSH</sequence>
<dbReference type="EMBL" id="JAINUF010000001">
    <property type="protein sequence ID" value="KAJ8382803.1"/>
    <property type="molecule type" value="Genomic_DNA"/>
</dbReference>
<dbReference type="AlphaFoldDB" id="A0A9Q1GG15"/>
<feature type="region of interest" description="Disordered" evidence="1">
    <location>
        <begin position="93"/>
        <end position="132"/>
    </location>
</feature>
<organism evidence="2 3">
    <name type="scientific">Synaphobranchus kaupii</name>
    <name type="common">Kaup's arrowtooth eel</name>
    <dbReference type="NCBI Taxonomy" id="118154"/>
    <lineage>
        <taxon>Eukaryota</taxon>
        <taxon>Metazoa</taxon>
        <taxon>Chordata</taxon>
        <taxon>Craniata</taxon>
        <taxon>Vertebrata</taxon>
        <taxon>Euteleostomi</taxon>
        <taxon>Actinopterygii</taxon>
        <taxon>Neopterygii</taxon>
        <taxon>Teleostei</taxon>
        <taxon>Anguilliformes</taxon>
        <taxon>Synaphobranchidae</taxon>
        <taxon>Synaphobranchus</taxon>
    </lineage>
</organism>
<accession>A0A9Q1GG15</accession>
<gene>
    <name evidence="2" type="ORF">SKAU_G00035810</name>
</gene>
<evidence type="ECO:0000313" key="2">
    <source>
        <dbReference type="EMBL" id="KAJ8382803.1"/>
    </source>
</evidence>